<dbReference type="InterPro" id="IPR015433">
    <property type="entry name" value="PI3/4_kinase"/>
</dbReference>
<dbReference type="InterPro" id="IPR042236">
    <property type="entry name" value="PI3K_accessory_sf"/>
</dbReference>
<dbReference type="Proteomes" id="UP000008983">
    <property type="component" value="Unassembled WGS sequence"/>
</dbReference>
<dbReference type="EMBL" id="GL984361">
    <property type="protein sequence ID" value="EGR27387.1"/>
    <property type="molecule type" value="Genomic_DNA"/>
</dbReference>
<dbReference type="OrthoDB" id="10264149at2759"/>
<keyword evidence="4" id="KW-0418">Kinase</keyword>
<sequence length="487" mass="58013">MFQSEMFTTQMLIEYLFKKFFQEQIHEYLVNKLYTLSHKDLDFYLTQIIYLTIIKQSSKLDKFLCDLSKQNILFYYKTAWIIQAYSECCKLYTNEAWKIQIKKFQRQIEGEMVNSALVRIAEDYFVCFNTKKRAPYKIVIETIDLNEIKENIDFFEKLNKKQTFDQNNQDFIDQLNEIKYQFDSNEEKKEKYKGFAKWAKLKKKEIEQKTVYQKDSNKNIKEIEFPRTFEPWGELWEDQQQIIRESSPFSFMKSYKIRPIIVKGGDDLRQEYIAMQLIQKFSEIFKNANIPLYLRPYEIIVTSPNSGFIEFLPNTLSLDYIKKHVPNYNSLNDFYQITFGDYFEEAQKNFVESLAGYSLICYLLQIKDRHNGNILIDNVGHIIHIDFGFIFSIAPGGIKFETANFKLTNEYVSLMGGRNSDQFGYFKSLMVRGFIEIKKHINTFVCLLQIMMEQTNMQCFVDFDLATFRDRFKENSTDQGMTNGIFI</sequence>
<dbReference type="RefSeq" id="XP_004024271.1">
    <property type="nucleotide sequence ID" value="XM_004024222.1"/>
</dbReference>
<feature type="domain" description="PI3K/PI4K catalytic" evidence="5">
    <location>
        <begin position="237"/>
        <end position="487"/>
    </location>
</feature>
<dbReference type="PANTHER" id="PTHR10048">
    <property type="entry name" value="PHOSPHATIDYLINOSITOL KINASE"/>
    <property type="match status" value="1"/>
</dbReference>
<accession>G0R563</accession>
<dbReference type="Pfam" id="PF00454">
    <property type="entry name" value="PI3_PI4_kinase"/>
    <property type="match status" value="1"/>
</dbReference>
<dbReference type="PROSITE" id="PS50290">
    <property type="entry name" value="PI3_4_KINASE_3"/>
    <property type="match status" value="1"/>
</dbReference>
<dbReference type="eggNOG" id="KOG0903">
    <property type="taxonomic scope" value="Eukaryota"/>
</dbReference>
<dbReference type="PANTHER" id="PTHR10048:SF22">
    <property type="entry name" value="PHOSPHATIDYLINOSITOL 4-KINASE BETA"/>
    <property type="match status" value="1"/>
</dbReference>
<dbReference type="InterPro" id="IPR049160">
    <property type="entry name" value="PI4KB-PIK1_PIK"/>
</dbReference>
<protein>
    <recommendedName>
        <fullName evidence="2">1-phosphatidylinositol 4-kinase</fullName>
        <ecNumber evidence="2">2.7.1.67</ecNumber>
    </recommendedName>
</protein>
<keyword evidence="8" id="KW-1185">Reference proteome</keyword>
<evidence type="ECO:0000313" key="7">
    <source>
        <dbReference type="EMBL" id="EGR27387.1"/>
    </source>
</evidence>
<dbReference type="GO" id="GO:0004430">
    <property type="term" value="F:1-phosphatidylinositol 4-kinase activity"/>
    <property type="evidence" value="ECO:0007669"/>
    <property type="project" value="UniProtKB-EC"/>
</dbReference>
<evidence type="ECO:0000256" key="2">
    <source>
        <dbReference type="ARBA" id="ARBA00012169"/>
    </source>
</evidence>
<dbReference type="STRING" id="857967.G0R563"/>
<evidence type="ECO:0000256" key="1">
    <source>
        <dbReference type="ARBA" id="ARBA00001686"/>
    </source>
</evidence>
<dbReference type="PROSITE" id="PS00915">
    <property type="entry name" value="PI3_4_KINASE_1"/>
    <property type="match status" value="1"/>
</dbReference>
<gene>
    <name evidence="7" type="ORF">IMG5_196570</name>
</gene>
<organism evidence="7 8">
    <name type="scientific">Ichthyophthirius multifiliis</name>
    <name type="common">White spot disease agent</name>
    <name type="synonym">Ich</name>
    <dbReference type="NCBI Taxonomy" id="5932"/>
    <lineage>
        <taxon>Eukaryota</taxon>
        <taxon>Sar</taxon>
        <taxon>Alveolata</taxon>
        <taxon>Ciliophora</taxon>
        <taxon>Intramacronucleata</taxon>
        <taxon>Oligohymenophorea</taxon>
        <taxon>Hymenostomatida</taxon>
        <taxon>Ophryoglenina</taxon>
        <taxon>Ichthyophthirius</taxon>
    </lineage>
</organism>
<evidence type="ECO:0000259" key="5">
    <source>
        <dbReference type="PROSITE" id="PS50290"/>
    </source>
</evidence>
<reference evidence="7 8" key="1">
    <citation type="submission" date="2011-07" db="EMBL/GenBank/DDBJ databases">
        <authorList>
            <person name="Coyne R."/>
            <person name="Brami D."/>
            <person name="Johnson J."/>
            <person name="Hostetler J."/>
            <person name="Hannick L."/>
            <person name="Clark T."/>
            <person name="Cassidy-Hanley D."/>
            <person name="Inman J."/>
        </authorList>
    </citation>
    <scope>NUCLEOTIDE SEQUENCE [LARGE SCALE GENOMIC DNA]</scope>
    <source>
        <strain evidence="7 8">G5</strain>
    </source>
</reference>
<dbReference type="InterPro" id="IPR000403">
    <property type="entry name" value="PI3/4_kinase_cat_dom"/>
</dbReference>
<dbReference type="InterPro" id="IPR016024">
    <property type="entry name" value="ARM-type_fold"/>
</dbReference>
<dbReference type="GO" id="GO:0005737">
    <property type="term" value="C:cytoplasm"/>
    <property type="evidence" value="ECO:0007669"/>
    <property type="project" value="TreeGrafter"/>
</dbReference>
<dbReference type="OMA" id="LIVRICE"/>
<dbReference type="SUPFAM" id="SSF48371">
    <property type="entry name" value="ARM repeat"/>
    <property type="match status" value="1"/>
</dbReference>
<dbReference type="SMART" id="SM00146">
    <property type="entry name" value="PI3Kc"/>
    <property type="match status" value="1"/>
</dbReference>
<evidence type="ECO:0000256" key="3">
    <source>
        <dbReference type="ARBA" id="ARBA00022679"/>
    </source>
</evidence>
<dbReference type="PROSITE" id="PS00916">
    <property type="entry name" value="PI3_4_KINASE_2"/>
    <property type="match status" value="1"/>
</dbReference>
<dbReference type="InterPro" id="IPR011009">
    <property type="entry name" value="Kinase-like_dom_sf"/>
</dbReference>
<proteinExistence type="predicted"/>
<dbReference type="GeneID" id="14903452"/>
<dbReference type="FunCoup" id="G0R563">
    <property type="interactions" value="6"/>
</dbReference>
<dbReference type="Gene3D" id="3.30.1010.10">
    <property type="entry name" value="Phosphatidylinositol 3-kinase Catalytic Subunit, Chain A, domain 4"/>
    <property type="match status" value="1"/>
</dbReference>
<dbReference type="InParanoid" id="G0R563"/>
<dbReference type="InterPro" id="IPR036940">
    <property type="entry name" value="PI3/4_kinase_cat_sf"/>
</dbReference>
<dbReference type="AlphaFoldDB" id="G0R563"/>
<dbReference type="PROSITE" id="PS51545">
    <property type="entry name" value="PIK_HELICAL"/>
    <property type="match status" value="1"/>
</dbReference>
<dbReference type="FunFam" id="1.10.1070.11:FF:000016">
    <property type="entry name" value="PIK1p Phosphatidylinositol 4-kinase"/>
    <property type="match status" value="1"/>
</dbReference>
<dbReference type="GO" id="GO:0016020">
    <property type="term" value="C:membrane"/>
    <property type="evidence" value="ECO:0007669"/>
    <property type="project" value="TreeGrafter"/>
</dbReference>
<evidence type="ECO:0000256" key="4">
    <source>
        <dbReference type="ARBA" id="ARBA00022777"/>
    </source>
</evidence>
<dbReference type="Gene3D" id="1.25.40.70">
    <property type="entry name" value="Phosphatidylinositol 3-kinase, accessory domain (PIK)"/>
    <property type="match status" value="1"/>
</dbReference>
<dbReference type="SUPFAM" id="SSF56112">
    <property type="entry name" value="Protein kinase-like (PK-like)"/>
    <property type="match status" value="1"/>
</dbReference>
<keyword evidence="3 7" id="KW-0808">Transferase</keyword>
<dbReference type="EC" id="2.7.1.67" evidence="2"/>
<dbReference type="Gene3D" id="1.10.1070.11">
    <property type="entry name" value="Phosphatidylinositol 3-/4-kinase, catalytic domain"/>
    <property type="match status" value="1"/>
</dbReference>
<dbReference type="GO" id="GO:0046854">
    <property type="term" value="P:phosphatidylinositol phosphate biosynthetic process"/>
    <property type="evidence" value="ECO:0007669"/>
    <property type="project" value="InterPro"/>
</dbReference>
<dbReference type="InterPro" id="IPR001263">
    <property type="entry name" value="PI3K_accessory_dom"/>
</dbReference>
<evidence type="ECO:0000313" key="8">
    <source>
        <dbReference type="Proteomes" id="UP000008983"/>
    </source>
</evidence>
<dbReference type="GO" id="GO:0048015">
    <property type="term" value="P:phosphatidylinositol-mediated signaling"/>
    <property type="evidence" value="ECO:0007669"/>
    <property type="project" value="TreeGrafter"/>
</dbReference>
<feature type="domain" description="PIK helical" evidence="6">
    <location>
        <begin position="1"/>
        <end position="107"/>
    </location>
</feature>
<dbReference type="Pfam" id="PF21245">
    <property type="entry name" value="PI4KB-PIK1_PIK"/>
    <property type="match status" value="1"/>
</dbReference>
<name>G0R563_ICHMU</name>
<comment type="catalytic activity">
    <reaction evidence="1">
        <text>a 1,2-diacyl-sn-glycero-3-phospho-(1D-myo-inositol) + ATP = a 1,2-diacyl-sn-glycero-3-phospho-(1D-myo-inositol 4-phosphate) + ADP + H(+)</text>
        <dbReference type="Rhea" id="RHEA:19877"/>
        <dbReference type="ChEBI" id="CHEBI:15378"/>
        <dbReference type="ChEBI" id="CHEBI:30616"/>
        <dbReference type="ChEBI" id="CHEBI:57880"/>
        <dbReference type="ChEBI" id="CHEBI:58178"/>
        <dbReference type="ChEBI" id="CHEBI:456216"/>
        <dbReference type="EC" id="2.7.1.67"/>
    </reaction>
</comment>
<dbReference type="InterPro" id="IPR018936">
    <property type="entry name" value="PI3/4_kinase_CS"/>
</dbReference>
<evidence type="ECO:0000259" key="6">
    <source>
        <dbReference type="PROSITE" id="PS51545"/>
    </source>
</evidence>